<feature type="binding site" evidence="5">
    <location>
        <position position="77"/>
    </location>
    <ligand>
        <name>dimethylallyl diphosphate</name>
        <dbReference type="ChEBI" id="CHEBI:57623"/>
    </ligand>
</feature>
<feature type="binding site" evidence="5">
    <location>
        <position position="224"/>
    </location>
    <ligand>
        <name>(2E)-4-hydroxy-3-methylbut-2-enyl diphosphate</name>
        <dbReference type="ChEBI" id="CHEBI:128753"/>
    </ligand>
</feature>
<dbReference type="AlphaFoldDB" id="A0A9D2VY68"/>
<dbReference type="Proteomes" id="UP000813420">
    <property type="component" value="Unassembled WGS sequence"/>
</dbReference>
<feature type="binding site" evidence="5">
    <location>
        <position position="77"/>
    </location>
    <ligand>
        <name>(2E)-4-hydroxy-3-methylbut-2-enyl diphosphate</name>
        <dbReference type="ChEBI" id="CHEBI:128753"/>
    </ligand>
</feature>
<organism evidence="6 7">
    <name type="scientific">Merdimonas faecis</name>
    <dbReference type="NCBI Taxonomy" id="1653435"/>
    <lineage>
        <taxon>Bacteria</taxon>
        <taxon>Bacillati</taxon>
        <taxon>Bacillota</taxon>
        <taxon>Clostridia</taxon>
        <taxon>Lachnospirales</taxon>
        <taxon>Lachnospiraceae</taxon>
        <taxon>Merdimonas</taxon>
    </lineage>
</organism>
<feature type="binding site" evidence="5">
    <location>
        <position position="226"/>
    </location>
    <ligand>
        <name>(2E)-4-hydroxy-3-methylbut-2-enyl diphosphate</name>
        <dbReference type="ChEBI" id="CHEBI:128753"/>
    </ligand>
</feature>
<reference evidence="6" key="1">
    <citation type="journal article" date="2021" name="PeerJ">
        <title>Extensive microbial diversity within the chicken gut microbiome revealed by metagenomics and culture.</title>
        <authorList>
            <person name="Gilroy R."/>
            <person name="Ravi A."/>
            <person name="Getino M."/>
            <person name="Pursley I."/>
            <person name="Horton D.L."/>
            <person name="Alikhan N.F."/>
            <person name="Baker D."/>
            <person name="Gharbi K."/>
            <person name="Hall N."/>
            <person name="Watson M."/>
            <person name="Adriaenssens E.M."/>
            <person name="Foster-Nyarko E."/>
            <person name="Jarju S."/>
            <person name="Secka A."/>
            <person name="Antonio M."/>
            <person name="Oren A."/>
            <person name="Chaudhuri R.R."/>
            <person name="La Ragione R."/>
            <person name="Hildebrand F."/>
            <person name="Pallen M.J."/>
        </authorList>
    </citation>
    <scope>NUCLEOTIDE SEQUENCE</scope>
    <source>
        <strain evidence="6">USAMLcec4-12693</strain>
    </source>
</reference>
<accession>A0A9D2VY68</accession>
<keyword evidence="5 6" id="KW-0560">Oxidoreductase</keyword>
<dbReference type="GO" id="GO:0046872">
    <property type="term" value="F:metal ion binding"/>
    <property type="evidence" value="ECO:0007669"/>
    <property type="project" value="UniProtKB-KW"/>
</dbReference>
<evidence type="ECO:0000256" key="1">
    <source>
        <dbReference type="ARBA" id="ARBA00022485"/>
    </source>
</evidence>
<comment type="function">
    <text evidence="5">Catalyzes the conversion of 1-hydroxy-2-methyl-2-(E)-butenyl 4-diphosphate (HMBPP) into a mixture of isopentenyl diphosphate (IPP) and dimethylallyl diphosphate (DMAPP). Acts in the terminal step of the DOXP/MEP pathway for isoprenoid precursor biosynthesis.</text>
</comment>
<dbReference type="Pfam" id="PF02401">
    <property type="entry name" value="LYTB"/>
    <property type="match status" value="1"/>
</dbReference>
<feature type="binding site" evidence="5">
    <location>
        <position position="268"/>
    </location>
    <ligand>
        <name>dimethylallyl diphosphate</name>
        <dbReference type="ChEBI" id="CHEBI:57623"/>
    </ligand>
</feature>
<keyword evidence="1 5" id="KW-0004">4Fe-4S</keyword>
<keyword evidence="2 5" id="KW-0479">Metal-binding</keyword>
<comment type="cofactor">
    <cofactor evidence="5">
        <name>[4Fe-4S] cluster</name>
        <dbReference type="ChEBI" id="CHEBI:49883"/>
    </cofactor>
    <text evidence="5">Binds 1 [4Fe-4S] cluster per subunit.</text>
</comment>
<feature type="binding site" evidence="5">
    <location>
        <position position="127"/>
    </location>
    <ligand>
        <name>isopentenyl diphosphate</name>
        <dbReference type="ChEBI" id="CHEBI:128769"/>
    </ligand>
</feature>
<dbReference type="HAMAP" id="MF_00191">
    <property type="entry name" value="IspH"/>
    <property type="match status" value="1"/>
</dbReference>
<feature type="binding site" evidence="5">
    <location>
        <position position="224"/>
    </location>
    <ligand>
        <name>isopentenyl diphosphate</name>
        <dbReference type="ChEBI" id="CHEBI:128769"/>
    </ligand>
</feature>
<evidence type="ECO:0000313" key="7">
    <source>
        <dbReference type="Proteomes" id="UP000813420"/>
    </source>
</evidence>
<dbReference type="InterPro" id="IPR003451">
    <property type="entry name" value="LytB/IspH"/>
</dbReference>
<comment type="similarity">
    <text evidence="5">Belongs to the IspH family.</text>
</comment>
<evidence type="ECO:0000256" key="4">
    <source>
        <dbReference type="ARBA" id="ARBA00023014"/>
    </source>
</evidence>
<comment type="pathway">
    <text evidence="5">Isoprenoid biosynthesis; dimethylallyl diphosphate biosynthesis; dimethylallyl diphosphate from (2E)-4-hydroxy-3-methylbutenyl diphosphate: step 1/1.</text>
</comment>
<feature type="binding site" evidence="5">
    <location>
        <position position="42"/>
    </location>
    <ligand>
        <name>(2E)-4-hydroxy-3-methylbut-2-enyl diphosphate</name>
        <dbReference type="ChEBI" id="CHEBI:128753"/>
    </ligand>
</feature>
<protein>
    <recommendedName>
        <fullName evidence="5">4-hydroxy-3-methylbut-2-enyl diphosphate reductase</fullName>
        <shortName evidence="5">HMBPP reductase</shortName>
        <ecNumber evidence="5">1.17.7.4</ecNumber>
    </recommendedName>
</protein>
<dbReference type="RefSeq" id="WP_070089471.1">
    <property type="nucleotide sequence ID" value="NZ_CABMJS010000018.1"/>
</dbReference>
<comment type="catalytic activity">
    <reaction evidence="5">
        <text>dimethylallyl diphosphate + 2 oxidized [2Fe-2S]-[ferredoxin] + H2O = (2E)-4-hydroxy-3-methylbut-2-enyl diphosphate + 2 reduced [2Fe-2S]-[ferredoxin] + 2 H(+)</text>
        <dbReference type="Rhea" id="RHEA:24825"/>
        <dbReference type="Rhea" id="RHEA-COMP:10000"/>
        <dbReference type="Rhea" id="RHEA-COMP:10001"/>
        <dbReference type="ChEBI" id="CHEBI:15377"/>
        <dbReference type="ChEBI" id="CHEBI:15378"/>
        <dbReference type="ChEBI" id="CHEBI:33737"/>
        <dbReference type="ChEBI" id="CHEBI:33738"/>
        <dbReference type="ChEBI" id="CHEBI:57623"/>
        <dbReference type="ChEBI" id="CHEBI:128753"/>
        <dbReference type="EC" id="1.17.7.4"/>
    </reaction>
</comment>
<feature type="binding site" evidence="5">
    <location>
        <position position="225"/>
    </location>
    <ligand>
        <name>isopentenyl diphosphate</name>
        <dbReference type="ChEBI" id="CHEBI:128769"/>
    </ligand>
</feature>
<dbReference type="EC" id="1.17.7.4" evidence="5"/>
<dbReference type="NCBIfam" id="NF002187">
    <property type="entry name" value="PRK01045.1-1"/>
    <property type="match status" value="1"/>
</dbReference>
<dbReference type="NCBIfam" id="TIGR00216">
    <property type="entry name" value="ispH_lytB"/>
    <property type="match status" value="1"/>
</dbReference>
<feature type="binding site" evidence="5">
    <location>
        <position position="77"/>
    </location>
    <ligand>
        <name>isopentenyl diphosphate</name>
        <dbReference type="ChEBI" id="CHEBI:128769"/>
    </ligand>
</feature>
<proteinExistence type="inferred from homology"/>
<comment type="caution">
    <text evidence="6">The sequence shown here is derived from an EMBL/GenBank/DDBJ whole genome shotgun (WGS) entry which is preliminary data.</text>
</comment>
<reference evidence="6" key="2">
    <citation type="submission" date="2021-09" db="EMBL/GenBank/DDBJ databases">
        <authorList>
            <person name="Gilroy R."/>
        </authorList>
    </citation>
    <scope>NUCLEOTIDE SEQUENCE</scope>
    <source>
        <strain evidence="6">USAMLcec4-12693</strain>
    </source>
</reference>
<dbReference type="EMBL" id="DYXE01000076">
    <property type="protein sequence ID" value="HJH50287.1"/>
    <property type="molecule type" value="Genomic_DNA"/>
</dbReference>
<keyword evidence="4 5" id="KW-0411">Iron-sulfur</keyword>
<dbReference type="GO" id="GO:0016114">
    <property type="term" value="P:terpenoid biosynthetic process"/>
    <property type="evidence" value="ECO:0007669"/>
    <property type="project" value="UniProtKB-UniRule"/>
</dbReference>
<dbReference type="GO" id="GO:0019288">
    <property type="term" value="P:isopentenyl diphosphate biosynthetic process, methylerythritol 4-phosphate pathway"/>
    <property type="evidence" value="ECO:0007669"/>
    <property type="project" value="UniProtKB-UniRule"/>
</dbReference>
<dbReference type="OrthoDB" id="9777362at2"/>
<dbReference type="PANTHER" id="PTHR30426">
    <property type="entry name" value="4-HYDROXY-3-METHYLBUT-2-ENYL DIPHOSPHATE REDUCTASE"/>
    <property type="match status" value="1"/>
</dbReference>
<feature type="binding site" evidence="5">
    <location>
        <position position="268"/>
    </location>
    <ligand>
        <name>isopentenyl diphosphate</name>
        <dbReference type="ChEBI" id="CHEBI:128769"/>
    </ligand>
</feature>
<dbReference type="Gene3D" id="3.40.1010.20">
    <property type="entry name" value="4-hydroxy-3-methylbut-2-enyl diphosphate reductase, catalytic domain"/>
    <property type="match status" value="2"/>
</dbReference>
<comment type="catalytic activity">
    <reaction evidence="5">
        <text>isopentenyl diphosphate + 2 oxidized [2Fe-2S]-[ferredoxin] + H2O = (2E)-4-hydroxy-3-methylbut-2-enyl diphosphate + 2 reduced [2Fe-2S]-[ferredoxin] + 2 H(+)</text>
        <dbReference type="Rhea" id="RHEA:24488"/>
        <dbReference type="Rhea" id="RHEA-COMP:10000"/>
        <dbReference type="Rhea" id="RHEA-COMP:10001"/>
        <dbReference type="ChEBI" id="CHEBI:15377"/>
        <dbReference type="ChEBI" id="CHEBI:15378"/>
        <dbReference type="ChEBI" id="CHEBI:33737"/>
        <dbReference type="ChEBI" id="CHEBI:33738"/>
        <dbReference type="ChEBI" id="CHEBI:128753"/>
        <dbReference type="ChEBI" id="CHEBI:128769"/>
        <dbReference type="EC" id="1.17.7.4"/>
    </reaction>
</comment>
<feature type="binding site" evidence="5">
    <location>
        <position position="127"/>
    </location>
    <ligand>
        <name>dimethylallyl diphosphate</name>
        <dbReference type="ChEBI" id="CHEBI:57623"/>
    </ligand>
</feature>
<dbReference type="PROSITE" id="PS50890">
    <property type="entry name" value="PUA"/>
    <property type="match status" value="1"/>
</dbReference>
<feature type="binding site" evidence="5">
    <location>
        <position position="99"/>
    </location>
    <ligand>
        <name>[4Fe-4S] cluster</name>
        <dbReference type="ChEBI" id="CHEBI:49883"/>
    </ligand>
</feature>
<dbReference type="GO" id="GO:0051745">
    <property type="term" value="F:4-hydroxy-3-methylbut-2-enyl diphosphate reductase activity"/>
    <property type="evidence" value="ECO:0007669"/>
    <property type="project" value="UniProtKB-UniRule"/>
</dbReference>
<dbReference type="CDD" id="cd13944">
    <property type="entry name" value="lytB_ispH"/>
    <property type="match status" value="1"/>
</dbReference>
<feature type="binding site" evidence="5">
    <location>
        <position position="127"/>
    </location>
    <ligand>
        <name>(2E)-4-hydroxy-3-methylbut-2-enyl diphosphate</name>
        <dbReference type="ChEBI" id="CHEBI:128753"/>
    </ligand>
</feature>
<sequence length="285" mass="32232">MKVELAKTAGFCFGVKRAVDTVYEQVKLHPEEPIYTYGPIIHNEEVVRDLEQKGVRVIYSEEELKELERGIVIIRSHGVAKKVYDCLERRGLTCVDATCPFVKKIHRIAQEESRKGSHVVIIGNSDHPEVQGIRGWAGENVTVIQSAEDAEGFSPGDKNQQVCIVSQTTFNYNKFKDLVEIIRKKGYDIIVLNTICNATKERQEEAARIAERVDAMIVIGDRRSSNTQKLFEICRNACMNTYYIQTLDDLDMNQLRSVETVGITAGASTPNKIIEEVQSHVRINF</sequence>
<feature type="binding site" evidence="5">
    <location>
        <position position="196"/>
    </location>
    <ligand>
        <name>[4Fe-4S] cluster</name>
        <dbReference type="ChEBI" id="CHEBI:49883"/>
    </ligand>
</feature>
<name>A0A9D2VY68_9FIRM</name>
<feature type="binding site" evidence="5">
    <location>
        <position position="268"/>
    </location>
    <ligand>
        <name>(2E)-4-hydroxy-3-methylbut-2-enyl diphosphate</name>
        <dbReference type="ChEBI" id="CHEBI:128753"/>
    </ligand>
</feature>
<feature type="binding site" evidence="5">
    <location>
        <position position="42"/>
    </location>
    <ligand>
        <name>isopentenyl diphosphate</name>
        <dbReference type="ChEBI" id="CHEBI:128769"/>
    </ligand>
</feature>
<feature type="binding site" evidence="5">
    <location>
        <position position="42"/>
    </location>
    <ligand>
        <name>dimethylallyl diphosphate</name>
        <dbReference type="ChEBI" id="CHEBI:57623"/>
    </ligand>
</feature>
<feature type="active site" description="Proton donor" evidence="5">
    <location>
        <position position="129"/>
    </location>
</feature>
<feature type="binding site" evidence="5">
    <location>
        <position position="168"/>
    </location>
    <ligand>
        <name>(2E)-4-hydroxy-3-methylbut-2-enyl diphosphate</name>
        <dbReference type="ChEBI" id="CHEBI:128753"/>
    </ligand>
</feature>
<feature type="binding site" evidence="5">
    <location>
        <position position="225"/>
    </location>
    <ligand>
        <name>dimethylallyl diphosphate</name>
        <dbReference type="ChEBI" id="CHEBI:57623"/>
    </ligand>
</feature>
<feature type="binding site" evidence="5">
    <location>
        <position position="225"/>
    </location>
    <ligand>
        <name>(2E)-4-hydroxy-3-methylbut-2-enyl diphosphate</name>
        <dbReference type="ChEBI" id="CHEBI:128753"/>
    </ligand>
</feature>
<feature type="binding site" evidence="5">
    <location>
        <position position="226"/>
    </location>
    <ligand>
        <name>dimethylallyl diphosphate</name>
        <dbReference type="ChEBI" id="CHEBI:57623"/>
    </ligand>
</feature>
<keyword evidence="3 5" id="KW-0408">Iron</keyword>
<feature type="binding site" evidence="5">
    <location>
        <position position="226"/>
    </location>
    <ligand>
        <name>isopentenyl diphosphate</name>
        <dbReference type="ChEBI" id="CHEBI:128769"/>
    </ligand>
</feature>
<feature type="binding site" evidence="5">
    <location>
        <position position="12"/>
    </location>
    <ligand>
        <name>[4Fe-4S] cluster</name>
        <dbReference type="ChEBI" id="CHEBI:49883"/>
    </ligand>
</feature>
<dbReference type="GO" id="GO:0050992">
    <property type="term" value="P:dimethylallyl diphosphate biosynthetic process"/>
    <property type="evidence" value="ECO:0007669"/>
    <property type="project" value="UniProtKB-UniRule"/>
</dbReference>
<keyword evidence="5" id="KW-0414">Isoprene biosynthesis</keyword>
<evidence type="ECO:0000256" key="3">
    <source>
        <dbReference type="ARBA" id="ARBA00023004"/>
    </source>
</evidence>
<dbReference type="GO" id="GO:0051539">
    <property type="term" value="F:4 iron, 4 sulfur cluster binding"/>
    <property type="evidence" value="ECO:0007669"/>
    <property type="project" value="UniProtKB-UniRule"/>
</dbReference>
<gene>
    <name evidence="5 6" type="primary">ispH</name>
    <name evidence="6" type="ORF">K8V39_08490</name>
</gene>
<evidence type="ECO:0000313" key="6">
    <source>
        <dbReference type="EMBL" id="HJH50287.1"/>
    </source>
</evidence>
<dbReference type="Gene3D" id="3.40.50.11270">
    <property type="match status" value="1"/>
</dbReference>
<dbReference type="PANTHER" id="PTHR30426:SF0">
    <property type="entry name" value="4-HYDROXY-3-METHYLBUT-2-ENYL DIPHOSPHATE REDUCTASE"/>
    <property type="match status" value="1"/>
</dbReference>
<comment type="pathway">
    <text evidence="5">Isoprenoid biosynthesis; isopentenyl diphosphate biosynthesis via DXP pathway; isopentenyl diphosphate from 1-deoxy-D-xylulose 5-phosphate: step 6/6.</text>
</comment>
<feature type="binding site" evidence="5">
    <location>
        <position position="224"/>
    </location>
    <ligand>
        <name>dimethylallyl diphosphate</name>
        <dbReference type="ChEBI" id="CHEBI:57623"/>
    </ligand>
</feature>
<evidence type="ECO:0000256" key="2">
    <source>
        <dbReference type="ARBA" id="ARBA00022723"/>
    </source>
</evidence>
<evidence type="ECO:0000256" key="5">
    <source>
        <dbReference type="HAMAP-Rule" id="MF_00191"/>
    </source>
</evidence>